<dbReference type="Pfam" id="PF00884">
    <property type="entry name" value="Sulfatase"/>
    <property type="match status" value="1"/>
</dbReference>
<dbReference type="InterPro" id="IPR050738">
    <property type="entry name" value="Sulfatase"/>
</dbReference>
<dbReference type="Proteomes" id="UP000829517">
    <property type="component" value="Unassembled WGS sequence"/>
</dbReference>
<evidence type="ECO:0000256" key="4">
    <source>
        <dbReference type="ARBA" id="ARBA00022837"/>
    </source>
</evidence>
<comment type="caution">
    <text evidence="6">The sequence shown here is derived from an EMBL/GenBank/DDBJ whole genome shotgun (WGS) entry which is preliminary data.</text>
</comment>
<sequence length="528" mass="58837">MGFKKVLFFIVGASILYSSCKEKNKIAEVSEVSSDLNIIYVLADDLGYGDISALNPEGKIQTPNIDELANEGLKFTDAHTSSSVCTPTRYGIITGRYNWRSPLKNGVLTGVSKALIPNDRTTVASLLKAQNYETAFIGKWHLGWDWALKEGDSIGGEGWTPTDYDNIDFTKPISNSPKDLGFTYSFGHSGSLDMAPYVYVENDNVTAQPDKVTISETKYGWWREGPTGVDFVHEETTPLFFEKSINYIKDHANIGKPFFLYLALPSPHTPILPTEEWQGKSGLNPYADFVMLVDDYMGKLNLAIKEAGIEENTLIIFTSDNGCSPAAKIEELQAKNHYPSYKYRGHKADIFEGGHRVPFIVKWPAVIEAGTTTDKIVCTTDLMATCADILNIQLKDNQGEDSYSMLPLFNNDEDKFGREAIVNHSINGSFAIRKGEWKLIFCPGSGGWSSPKPNSEGIEKLPPLQLYNLNKDPKESVNLVYEEPERVTELHALLVKYIEDGRSTPGRIQQNDAPFGGKEWKQIKTIIK</sequence>
<keyword evidence="4" id="KW-0106">Calcium</keyword>
<dbReference type="PROSITE" id="PS00523">
    <property type="entry name" value="SULFATASE_1"/>
    <property type="match status" value="1"/>
</dbReference>
<organism evidence="6 7">
    <name type="scientific">Joostella atrarenae</name>
    <dbReference type="NCBI Taxonomy" id="679257"/>
    <lineage>
        <taxon>Bacteria</taxon>
        <taxon>Pseudomonadati</taxon>
        <taxon>Bacteroidota</taxon>
        <taxon>Flavobacteriia</taxon>
        <taxon>Flavobacteriales</taxon>
        <taxon>Flavobacteriaceae</taxon>
        <taxon>Joostella</taxon>
    </lineage>
</organism>
<dbReference type="PANTHER" id="PTHR42693:SF53">
    <property type="entry name" value="ENDO-4-O-SULFATASE"/>
    <property type="match status" value="1"/>
</dbReference>
<feature type="domain" description="Sulfatase N-terminal" evidence="5">
    <location>
        <begin position="37"/>
        <end position="392"/>
    </location>
</feature>
<reference evidence="6 7" key="1">
    <citation type="submission" date="2021-01" db="EMBL/GenBank/DDBJ databases">
        <title>Genome sequencing of Joostella atrarenae M1-2 (= KCTC 23194).</title>
        <authorList>
            <person name="Zakaria M.R."/>
            <person name="Lam M.Q."/>
            <person name="Chong C.S."/>
        </authorList>
    </citation>
    <scope>NUCLEOTIDE SEQUENCE [LARGE SCALE GENOMIC DNA]</scope>
    <source>
        <strain evidence="6 7">M1-2</strain>
    </source>
</reference>
<dbReference type="SUPFAM" id="SSF53649">
    <property type="entry name" value="Alkaline phosphatase-like"/>
    <property type="match status" value="1"/>
</dbReference>
<gene>
    <name evidence="6" type="ORF">JM658_12305</name>
</gene>
<proteinExistence type="inferred from homology"/>
<dbReference type="Gene3D" id="3.30.1120.10">
    <property type="match status" value="1"/>
</dbReference>
<keyword evidence="3" id="KW-0378">Hydrolase</keyword>
<dbReference type="InterPro" id="IPR024607">
    <property type="entry name" value="Sulfatase_CS"/>
</dbReference>
<evidence type="ECO:0000256" key="2">
    <source>
        <dbReference type="ARBA" id="ARBA00022723"/>
    </source>
</evidence>
<accession>A0ABS9J5D0</accession>
<evidence type="ECO:0000256" key="3">
    <source>
        <dbReference type="ARBA" id="ARBA00022801"/>
    </source>
</evidence>
<dbReference type="EMBL" id="JAETXX010000008">
    <property type="protein sequence ID" value="MCF8715609.1"/>
    <property type="molecule type" value="Genomic_DNA"/>
</dbReference>
<evidence type="ECO:0000259" key="5">
    <source>
        <dbReference type="Pfam" id="PF00884"/>
    </source>
</evidence>
<protein>
    <submittedName>
        <fullName evidence="6">Arylsulfatase</fullName>
    </submittedName>
</protein>
<name>A0ABS9J5D0_9FLAO</name>
<comment type="similarity">
    <text evidence="1">Belongs to the sulfatase family.</text>
</comment>
<keyword evidence="2" id="KW-0479">Metal-binding</keyword>
<evidence type="ECO:0000256" key="1">
    <source>
        <dbReference type="ARBA" id="ARBA00008779"/>
    </source>
</evidence>
<evidence type="ECO:0000313" key="7">
    <source>
        <dbReference type="Proteomes" id="UP000829517"/>
    </source>
</evidence>
<dbReference type="CDD" id="cd16143">
    <property type="entry name" value="ARS_like"/>
    <property type="match status" value="1"/>
</dbReference>
<dbReference type="PANTHER" id="PTHR42693">
    <property type="entry name" value="ARYLSULFATASE FAMILY MEMBER"/>
    <property type="match status" value="1"/>
</dbReference>
<keyword evidence="7" id="KW-1185">Reference proteome</keyword>
<dbReference type="InterPro" id="IPR017850">
    <property type="entry name" value="Alkaline_phosphatase_core_sf"/>
</dbReference>
<evidence type="ECO:0000313" key="6">
    <source>
        <dbReference type="EMBL" id="MCF8715609.1"/>
    </source>
</evidence>
<dbReference type="Gene3D" id="3.40.720.10">
    <property type="entry name" value="Alkaline Phosphatase, subunit A"/>
    <property type="match status" value="1"/>
</dbReference>
<dbReference type="RefSeq" id="WP_236959574.1">
    <property type="nucleotide sequence ID" value="NZ_JAETXX010000008.1"/>
</dbReference>
<dbReference type="InterPro" id="IPR000917">
    <property type="entry name" value="Sulfatase_N"/>
</dbReference>